<name>A0AAU9C7P5_9GAMM</name>
<keyword evidence="2" id="KW-0227">DNA damage</keyword>
<dbReference type="RefSeq" id="WP_317704490.1">
    <property type="nucleotide sequence ID" value="NZ_AP024714.1"/>
</dbReference>
<proteinExistence type="predicted"/>
<dbReference type="GO" id="GO:0006281">
    <property type="term" value="P:DNA repair"/>
    <property type="evidence" value="ECO:0007669"/>
    <property type="project" value="UniProtKB-KW"/>
</dbReference>
<dbReference type="InterPro" id="IPR011545">
    <property type="entry name" value="DEAD/DEAH_box_helicase_dom"/>
</dbReference>
<dbReference type="InterPro" id="IPR027417">
    <property type="entry name" value="P-loop_NTPase"/>
</dbReference>
<dbReference type="Pfam" id="PF00270">
    <property type="entry name" value="DEAD"/>
    <property type="match status" value="1"/>
</dbReference>
<dbReference type="InterPro" id="IPR014001">
    <property type="entry name" value="Helicase_ATP-bd"/>
</dbReference>
<evidence type="ECO:0000256" key="5">
    <source>
        <dbReference type="ARBA" id="ARBA00022840"/>
    </source>
</evidence>
<feature type="domain" description="Helicase ATP-binding" evidence="10">
    <location>
        <begin position="30"/>
        <end position="220"/>
    </location>
</feature>
<evidence type="ECO:0000313" key="13">
    <source>
        <dbReference type="Proteomes" id="UP001321825"/>
    </source>
</evidence>
<evidence type="ECO:0000256" key="8">
    <source>
        <dbReference type="ARBA" id="ARBA00023235"/>
    </source>
</evidence>
<evidence type="ECO:0000256" key="4">
    <source>
        <dbReference type="ARBA" id="ARBA00022806"/>
    </source>
</evidence>
<keyword evidence="3" id="KW-0378">Hydrolase</keyword>
<dbReference type="GO" id="GO:0004386">
    <property type="term" value="F:helicase activity"/>
    <property type="evidence" value="ECO:0007669"/>
    <property type="project" value="UniProtKB-KW"/>
</dbReference>
<dbReference type="Pfam" id="PF23235">
    <property type="entry name" value="WHD_3rd_Lhr"/>
    <property type="match status" value="1"/>
</dbReference>
<dbReference type="InterPro" id="IPR055367">
    <property type="entry name" value="WH4_Lhr"/>
</dbReference>
<feature type="region of interest" description="Disordered" evidence="9">
    <location>
        <begin position="583"/>
        <end position="625"/>
    </location>
</feature>
<evidence type="ECO:0000256" key="3">
    <source>
        <dbReference type="ARBA" id="ARBA00022801"/>
    </source>
</evidence>
<protein>
    <submittedName>
        <fullName evidence="12">ATP-dependent helicase Lhr and Lhr-like helicase</fullName>
    </submittedName>
</protein>
<dbReference type="Gene3D" id="3.40.50.300">
    <property type="entry name" value="P-loop containing nucleotide triphosphate hydrolases"/>
    <property type="match status" value="2"/>
</dbReference>
<dbReference type="GO" id="GO:0016887">
    <property type="term" value="F:ATP hydrolysis activity"/>
    <property type="evidence" value="ECO:0007669"/>
    <property type="project" value="TreeGrafter"/>
</dbReference>
<dbReference type="PANTHER" id="PTHR47962">
    <property type="entry name" value="ATP-DEPENDENT HELICASE LHR-RELATED-RELATED"/>
    <property type="match status" value="1"/>
</dbReference>
<sequence>MTFPDRFHPAVTAWFRGTFTTPTPCQLQAWEALSRGRHALIAAPTGAGKTLAAFLAAIDDLVRRAAAGTLADSVQVLYVSPLKALSHDVEKNLNQPLQAIQQQLTLASPVRAQCRTSDTSTAARRAMAKRPPHILVTTPESLYILLTSASGRRMLSTVRTVIVDEIHAVIATKRGAHLALSLERLQRLTGHEFTRIGLSATQRPLKTVARFLLGAIPLEHCTLIDAGHLRRLDLDIELPDLPLEAVLSQEAAKSIHDRMAGLIGRHRTTLIFVNTRRQAERVARALSERLGENQVTAHHGSLSRQQRLEAENRLKAGQLKALVATASLELGIDIGDVDLVCQLGVTDSVATLLQRIGRAGHGPGRRPKGRLFPTTRDELVTALALIDTVRRGELEPCTIARPHLDVLAQQIVAAVAMEDFSEDDLYALVRRAAPYRGLPRETFDQVVAMLAEGYATSRGRRGAYLHRDRIQKRLRARRGARLTAVTCGGAIPDTADYRVILEPSGEVIGTVDEDFAIESLAGDIFQLGNSSWRVLRLEKDGLRVEDAQGQPPTIPFWFGEAPGRSEVLANAVSRLREEIWTGSREVAREGGSQGRREPFPGGSNRGHPGRERPEPHPPAPPASTQHLQVNPEAVRQAVDYLTAAGKALGTMPTRERIVLERFFDEAGDLHLVIHSPYGSRLNRAWGLALRKRFCRSFNFELQAAATEDALLLSLGSGQSFPLESVKAFLSSASVRHLLTQAIFDNPLFTARWRAVATISLAVRRFRAGKRTPPYLVRMEAEDLVTAVFPDQLACLENIQGDREIPDHPLVRQAIDDCLREAMDVEGLEAVLRGIETGAIEVVARETVEPSPLAAEMVGARVYAFLDGAPLEERRVRAVSQRRWLDPAEAGDLARLDPKAIERVRAEARPQPRDAEELLDALLACGYLLDTEIEPGWHPWLTELQAAGRACRLGPRWIAAEHWPRWRSISAEPPRPLPALPPELAAETWEAEEALTAIVRARLGISGPVTAAELAAATGVGAAAVEQALLRLEQEGSVLQGDYGWCERGLLARIHRLTLQKLRAEIEPVSSARFLAFFLQRWQHLHPDTRLRGPDALKAVLEQLEGFEAPAPVWERALLPARLPDYDPAWLDRLCQSGRFVWARLTPSGRRTPVRRLPVAFLPRRRLPLWLDPDRPASQSPSALRVLETLAREGALFFDELQELTRLLPSQLEDALAELAAQGQVSCDSFEGLRALLLPESKKRRYRRLLSGLENAGRWQRLRPAGTDADAVEHRARVLLRRYGIVFRALAAREAAMPPWLELVRVYRRLEAQGEIRGGRFVAGQFGEQFALPEAVTLLRRTATDEPPAAPGSGDPLALVTGILPGLDRTGEPA</sequence>
<accession>A0AAU9C7P5</accession>
<dbReference type="Pfam" id="PF23234">
    <property type="entry name" value="WHD_4th_Lhr"/>
    <property type="match status" value="1"/>
</dbReference>
<keyword evidence="8" id="KW-0413">Isomerase</keyword>
<dbReference type="InterPro" id="IPR045628">
    <property type="entry name" value="Lhr_WH_dom"/>
</dbReference>
<evidence type="ECO:0000256" key="7">
    <source>
        <dbReference type="ARBA" id="ARBA00023204"/>
    </source>
</evidence>
<feature type="domain" description="Helicase C-terminal" evidence="11">
    <location>
        <begin position="254"/>
        <end position="405"/>
    </location>
</feature>
<dbReference type="CDD" id="cd18796">
    <property type="entry name" value="SF2_C_LHR"/>
    <property type="match status" value="1"/>
</dbReference>
<dbReference type="Pfam" id="PF19306">
    <property type="entry name" value="WHD_Lhr"/>
    <property type="match status" value="1"/>
</dbReference>
<dbReference type="GO" id="GO:0003677">
    <property type="term" value="F:DNA binding"/>
    <property type="evidence" value="ECO:0007669"/>
    <property type="project" value="UniProtKB-KW"/>
</dbReference>
<keyword evidence="6" id="KW-0238">DNA-binding</keyword>
<evidence type="ECO:0000256" key="1">
    <source>
        <dbReference type="ARBA" id="ARBA00022741"/>
    </source>
</evidence>
<evidence type="ECO:0000313" key="12">
    <source>
        <dbReference type="EMBL" id="BCX82079.1"/>
    </source>
</evidence>
<evidence type="ECO:0000256" key="2">
    <source>
        <dbReference type="ARBA" id="ARBA00022763"/>
    </source>
</evidence>
<dbReference type="InterPro" id="IPR001650">
    <property type="entry name" value="Helicase_C-like"/>
</dbReference>
<dbReference type="Pfam" id="PF00271">
    <property type="entry name" value="Helicase_C"/>
    <property type="match status" value="1"/>
</dbReference>
<dbReference type="PROSITE" id="PS51194">
    <property type="entry name" value="HELICASE_CTER"/>
    <property type="match status" value="1"/>
</dbReference>
<dbReference type="SMART" id="SM00490">
    <property type="entry name" value="HELICc"/>
    <property type="match status" value="1"/>
</dbReference>
<dbReference type="InterPro" id="IPR055368">
    <property type="entry name" value="WH3_Lhr"/>
</dbReference>
<evidence type="ECO:0000259" key="10">
    <source>
        <dbReference type="PROSITE" id="PS51192"/>
    </source>
</evidence>
<reference evidence="13" key="1">
    <citation type="journal article" date="2024" name="Int. J. Syst. Evol. Microbiol.">
        <title>Methylomarinovum tepidoasis sp. nov., a moderately thermophilic methanotroph of the family Methylothermaceae isolated from a deep-sea hydrothermal field.</title>
        <authorList>
            <person name="Hirayama H."/>
            <person name="Takaki Y."/>
            <person name="Abe M."/>
            <person name="Miyazaki M."/>
            <person name="Uematsu K."/>
            <person name="Matsui Y."/>
            <person name="Takai K."/>
        </authorList>
    </citation>
    <scope>NUCLEOTIDE SEQUENCE [LARGE SCALE GENOMIC DNA]</scope>
    <source>
        <strain evidence="13">IT-9</strain>
    </source>
</reference>
<dbReference type="SMART" id="SM00487">
    <property type="entry name" value="DEXDc"/>
    <property type="match status" value="1"/>
</dbReference>
<dbReference type="Pfam" id="PF08494">
    <property type="entry name" value="DEAD_assoc"/>
    <property type="match status" value="1"/>
</dbReference>
<gene>
    <name evidence="12" type="ORF">MIT9_P1663</name>
</gene>
<dbReference type="GO" id="GO:0005524">
    <property type="term" value="F:ATP binding"/>
    <property type="evidence" value="ECO:0007669"/>
    <property type="project" value="UniProtKB-KW"/>
</dbReference>
<evidence type="ECO:0000259" key="11">
    <source>
        <dbReference type="PROSITE" id="PS51194"/>
    </source>
</evidence>
<dbReference type="PANTHER" id="PTHR47962:SF5">
    <property type="entry name" value="ATP-DEPENDENT HELICASE LHR-RELATED"/>
    <property type="match status" value="1"/>
</dbReference>
<keyword evidence="7" id="KW-0234">DNA repair</keyword>
<organism evidence="12 13">
    <name type="scientific">Methylomarinovum caldicuralii</name>
    <dbReference type="NCBI Taxonomy" id="438856"/>
    <lineage>
        <taxon>Bacteria</taxon>
        <taxon>Pseudomonadati</taxon>
        <taxon>Pseudomonadota</taxon>
        <taxon>Gammaproteobacteria</taxon>
        <taxon>Methylococcales</taxon>
        <taxon>Methylothermaceae</taxon>
        <taxon>Methylomarinovum</taxon>
    </lineage>
</organism>
<keyword evidence="13" id="KW-1185">Reference proteome</keyword>
<dbReference type="SUPFAM" id="SSF52540">
    <property type="entry name" value="P-loop containing nucleoside triphosphate hydrolases"/>
    <property type="match status" value="1"/>
</dbReference>
<dbReference type="Proteomes" id="UP001321825">
    <property type="component" value="Chromosome"/>
</dbReference>
<dbReference type="InterPro" id="IPR052511">
    <property type="entry name" value="ATP-dep_Helicase"/>
</dbReference>
<keyword evidence="5" id="KW-0067">ATP-binding</keyword>
<dbReference type="KEGG" id="mcau:MIT9_P1663"/>
<dbReference type="PROSITE" id="PS51192">
    <property type="entry name" value="HELICASE_ATP_BIND_1"/>
    <property type="match status" value="1"/>
</dbReference>
<keyword evidence="4 12" id="KW-0347">Helicase</keyword>
<evidence type="ECO:0000256" key="9">
    <source>
        <dbReference type="SAM" id="MobiDB-lite"/>
    </source>
</evidence>
<dbReference type="EMBL" id="AP024714">
    <property type="protein sequence ID" value="BCX82079.1"/>
    <property type="molecule type" value="Genomic_DNA"/>
</dbReference>
<evidence type="ECO:0000256" key="6">
    <source>
        <dbReference type="ARBA" id="ARBA00023125"/>
    </source>
</evidence>
<keyword evidence="1" id="KW-0547">Nucleotide-binding</keyword>
<dbReference type="InterPro" id="IPR013701">
    <property type="entry name" value="Lhr-like_DEAD/DEAH_assoc"/>
</dbReference>